<reference evidence="2 3" key="3">
    <citation type="journal article" date="2013" name="Rice">
        <title>Improvement of the Oryza sativa Nipponbare reference genome using next generation sequence and optical map data.</title>
        <authorList>
            <person name="Kawahara Y."/>
            <person name="de la Bastide M."/>
            <person name="Hamilton J.P."/>
            <person name="Kanamori H."/>
            <person name="McCombie W.R."/>
            <person name="Ouyang S."/>
            <person name="Schwartz D.C."/>
            <person name="Tanaka T."/>
            <person name="Wu J."/>
            <person name="Zhou S."/>
            <person name="Childs K.L."/>
            <person name="Davidson R.M."/>
            <person name="Lin H."/>
            <person name="Quesada-Ocampo L."/>
            <person name="Vaillancourt B."/>
            <person name="Sakai H."/>
            <person name="Lee S.S."/>
            <person name="Kim J."/>
            <person name="Numa H."/>
            <person name="Itoh T."/>
            <person name="Buell C.R."/>
            <person name="Matsumoto T."/>
        </authorList>
    </citation>
    <scope>NUCLEOTIDE SEQUENCE [LARGE SCALE GENOMIC DNA]</scope>
    <source>
        <strain evidence="3">cv. Nipponbare</strain>
    </source>
</reference>
<feature type="compositionally biased region" description="Low complexity" evidence="1">
    <location>
        <begin position="1"/>
        <end position="11"/>
    </location>
</feature>
<accession>A0A0P0X8D1</accession>
<feature type="region of interest" description="Disordered" evidence="1">
    <location>
        <begin position="1"/>
        <end position="28"/>
    </location>
</feature>
<dbReference type="Proteomes" id="UP000059680">
    <property type="component" value="Chromosome 7"/>
</dbReference>
<dbReference type="EMBL" id="AP014963">
    <property type="protein sequence ID" value="BAT02342.1"/>
    <property type="molecule type" value="Genomic_DNA"/>
</dbReference>
<dbReference type="PaxDb" id="39947-A0A0P0X8D1"/>
<feature type="compositionally biased region" description="Pro residues" evidence="1">
    <location>
        <begin position="12"/>
        <end position="25"/>
    </location>
</feature>
<reference evidence="3" key="1">
    <citation type="journal article" date="2005" name="Nature">
        <title>The map-based sequence of the rice genome.</title>
        <authorList>
            <consortium name="International rice genome sequencing project (IRGSP)"/>
            <person name="Matsumoto T."/>
            <person name="Wu J."/>
            <person name="Kanamori H."/>
            <person name="Katayose Y."/>
            <person name="Fujisawa M."/>
            <person name="Namiki N."/>
            <person name="Mizuno H."/>
            <person name="Yamamoto K."/>
            <person name="Antonio B.A."/>
            <person name="Baba T."/>
            <person name="Sakata K."/>
            <person name="Nagamura Y."/>
            <person name="Aoki H."/>
            <person name="Arikawa K."/>
            <person name="Arita K."/>
            <person name="Bito T."/>
            <person name="Chiden Y."/>
            <person name="Fujitsuka N."/>
            <person name="Fukunaka R."/>
            <person name="Hamada M."/>
            <person name="Harada C."/>
            <person name="Hayashi A."/>
            <person name="Hijishita S."/>
            <person name="Honda M."/>
            <person name="Hosokawa S."/>
            <person name="Ichikawa Y."/>
            <person name="Idonuma A."/>
            <person name="Iijima M."/>
            <person name="Ikeda M."/>
            <person name="Ikeno M."/>
            <person name="Ito K."/>
            <person name="Ito S."/>
            <person name="Ito T."/>
            <person name="Ito Y."/>
            <person name="Ito Y."/>
            <person name="Iwabuchi A."/>
            <person name="Kamiya K."/>
            <person name="Karasawa W."/>
            <person name="Kurita K."/>
            <person name="Katagiri S."/>
            <person name="Kikuta A."/>
            <person name="Kobayashi H."/>
            <person name="Kobayashi N."/>
            <person name="Machita K."/>
            <person name="Maehara T."/>
            <person name="Masukawa M."/>
            <person name="Mizubayashi T."/>
            <person name="Mukai Y."/>
            <person name="Nagasaki H."/>
            <person name="Nagata Y."/>
            <person name="Naito S."/>
            <person name="Nakashima M."/>
            <person name="Nakama Y."/>
            <person name="Nakamichi Y."/>
            <person name="Nakamura M."/>
            <person name="Meguro A."/>
            <person name="Negishi M."/>
            <person name="Ohta I."/>
            <person name="Ohta T."/>
            <person name="Okamoto M."/>
            <person name="Ono N."/>
            <person name="Saji S."/>
            <person name="Sakaguchi M."/>
            <person name="Sakai K."/>
            <person name="Shibata M."/>
            <person name="Shimokawa T."/>
            <person name="Song J."/>
            <person name="Takazaki Y."/>
            <person name="Terasawa K."/>
            <person name="Tsugane M."/>
            <person name="Tsuji K."/>
            <person name="Ueda S."/>
            <person name="Waki K."/>
            <person name="Yamagata H."/>
            <person name="Yamamoto M."/>
            <person name="Yamamoto S."/>
            <person name="Yamane H."/>
            <person name="Yoshiki S."/>
            <person name="Yoshihara R."/>
            <person name="Yukawa K."/>
            <person name="Zhong H."/>
            <person name="Yano M."/>
            <person name="Yuan Q."/>
            <person name="Ouyang S."/>
            <person name="Liu J."/>
            <person name="Jones K.M."/>
            <person name="Gansberger K."/>
            <person name="Moffat K."/>
            <person name="Hill J."/>
            <person name="Bera J."/>
            <person name="Fadrosh D."/>
            <person name="Jin S."/>
            <person name="Johri S."/>
            <person name="Kim M."/>
            <person name="Overton L."/>
            <person name="Reardon M."/>
            <person name="Tsitrin T."/>
            <person name="Vuong H."/>
            <person name="Weaver B."/>
            <person name="Ciecko A."/>
            <person name="Tallon L."/>
            <person name="Jackson J."/>
            <person name="Pai G."/>
            <person name="Aken S.V."/>
            <person name="Utterback T."/>
            <person name="Reidmuller S."/>
            <person name="Feldblyum T."/>
            <person name="Hsiao J."/>
            <person name="Zismann V."/>
            <person name="Iobst S."/>
            <person name="de Vazeille A.R."/>
            <person name="Buell C.R."/>
            <person name="Ying K."/>
            <person name="Li Y."/>
            <person name="Lu T."/>
            <person name="Huang Y."/>
            <person name="Zhao Q."/>
            <person name="Feng Q."/>
            <person name="Zhang L."/>
            <person name="Zhu J."/>
            <person name="Weng Q."/>
            <person name="Mu J."/>
            <person name="Lu Y."/>
            <person name="Fan D."/>
            <person name="Liu Y."/>
            <person name="Guan J."/>
            <person name="Zhang Y."/>
            <person name="Yu S."/>
            <person name="Liu X."/>
            <person name="Zhang Y."/>
            <person name="Hong G."/>
            <person name="Han B."/>
            <person name="Choisne N."/>
            <person name="Demange N."/>
            <person name="Orjeda G."/>
            <person name="Samain S."/>
            <person name="Cattolico L."/>
            <person name="Pelletier E."/>
            <person name="Couloux A."/>
            <person name="Segurens B."/>
            <person name="Wincker P."/>
            <person name="D'Hont A."/>
            <person name="Scarpelli C."/>
            <person name="Weissenbach J."/>
            <person name="Salanoubat M."/>
            <person name="Quetier F."/>
            <person name="Yu Y."/>
            <person name="Kim H.R."/>
            <person name="Rambo T."/>
            <person name="Currie J."/>
            <person name="Collura K."/>
            <person name="Luo M."/>
            <person name="Yang T."/>
            <person name="Ammiraju J.S.S."/>
            <person name="Engler F."/>
            <person name="Soderlund C."/>
            <person name="Wing R.A."/>
            <person name="Palmer L.E."/>
            <person name="de la Bastide M."/>
            <person name="Spiegel L."/>
            <person name="Nascimento L."/>
            <person name="Zutavern T."/>
            <person name="O'Shaughnessy A."/>
            <person name="Dike S."/>
            <person name="Dedhia N."/>
            <person name="Preston R."/>
            <person name="Balija V."/>
            <person name="McCombie W.R."/>
            <person name="Chow T."/>
            <person name="Chen H."/>
            <person name="Chung M."/>
            <person name="Chen C."/>
            <person name="Shaw J."/>
            <person name="Wu H."/>
            <person name="Hsiao K."/>
            <person name="Chao Y."/>
            <person name="Chu M."/>
            <person name="Cheng C."/>
            <person name="Hour A."/>
            <person name="Lee P."/>
            <person name="Lin S."/>
            <person name="Lin Y."/>
            <person name="Liou J."/>
            <person name="Liu S."/>
            <person name="Hsing Y."/>
            <person name="Raghuvanshi S."/>
            <person name="Mohanty A."/>
            <person name="Bharti A.K."/>
            <person name="Gaur A."/>
            <person name="Gupta V."/>
            <person name="Kumar D."/>
            <person name="Ravi V."/>
            <person name="Vij S."/>
            <person name="Kapur A."/>
            <person name="Khurana P."/>
            <person name="Khurana P."/>
            <person name="Khurana J.P."/>
            <person name="Tyagi A.K."/>
            <person name="Gaikwad K."/>
            <person name="Singh A."/>
            <person name="Dalal V."/>
            <person name="Srivastava S."/>
            <person name="Dixit A."/>
            <person name="Pal A.K."/>
            <person name="Ghazi I.A."/>
            <person name="Yadav M."/>
            <person name="Pandit A."/>
            <person name="Bhargava A."/>
            <person name="Sureshbabu K."/>
            <person name="Batra K."/>
            <person name="Sharma T.R."/>
            <person name="Mohapatra T."/>
            <person name="Singh N.K."/>
            <person name="Messing J."/>
            <person name="Nelson A.B."/>
            <person name="Fuks G."/>
            <person name="Kavchok S."/>
            <person name="Keizer G."/>
            <person name="Linton E."/>
            <person name="Llaca V."/>
            <person name="Song R."/>
            <person name="Tanyolac B."/>
            <person name="Young S."/>
            <person name="Ho-Il K."/>
            <person name="Hahn J.H."/>
            <person name="Sangsakoo G."/>
            <person name="Vanavichit A."/>
            <person name="de Mattos Luiz.A.T."/>
            <person name="Zimmer P.D."/>
            <person name="Malone G."/>
            <person name="Dellagostin O."/>
            <person name="de Oliveira A.C."/>
            <person name="Bevan M."/>
            <person name="Bancroft I."/>
            <person name="Minx P."/>
            <person name="Cordum H."/>
            <person name="Wilson R."/>
            <person name="Cheng Z."/>
            <person name="Jin W."/>
            <person name="Jiang J."/>
            <person name="Leong S.A."/>
            <person name="Iwama H."/>
            <person name="Gojobori T."/>
            <person name="Itoh T."/>
            <person name="Niimura Y."/>
            <person name="Fujii Y."/>
            <person name="Habara T."/>
            <person name="Sakai H."/>
            <person name="Sato Y."/>
            <person name="Wilson G."/>
            <person name="Kumar K."/>
            <person name="McCouch S."/>
            <person name="Juretic N."/>
            <person name="Hoen D."/>
            <person name="Wright S."/>
            <person name="Bruskiewich R."/>
            <person name="Bureau T."/>
            <person name="Miyao A."/>
            <person name="Hirochika H."/>
            <person name="Nishikawa T."/>
            <person name="Kadowaki K."/>
            <person name="Sugiura M."/>
            <person name="Burr B."/>
            <person name="Sasaki T."/>
        </authorList>
    </citation>
    <scope>NUCLEOTIDE SEQUENCE [LARGE SCALE GENOMIC DNA]</scope>
    <source>
        <strain evidence="3">cv. Nipponbare</strain>
    </source>
</reference>
<protein>
    <submittedName>
        <fullName evidence="2">Os07g0581550 protein</fullName>
    </submittedName>
</protein>
<feature type="region of interest" description="Disordered" evidence="1">
    <location>
        <begin position="41"/>
        <end position="73"/>
    </location>
</feature>
<dbReference type="AlphaFoldDB" id="A0A0P0X8D1"/>
<dbReference type="InParanoid" id="A0A0P0X8D1"/>
<organism evidence="2 3">
    <name type="scientific">Oryza sativa subsp. japonica</name>
    <name type="common">Rice</name>
    <dbReference type="NCBI Taxonomy" id="39947"/>
    <lineage>
        <taxon>Eukaryota</taxon>
        <taxon>Viridiplantae</taxon>
        <taxon>Streptophyta</taxon>
        <taxon>Embryophyta</taxon>
        <taxon>Tracheophyta</taxon>
        <taxon>Spermatophyta</taxon>
        <taxon>Magnoliopsida</taxon>
        <taxon>Liliopsida</taxon>
        <taxon>Poales</taxon>
        <taxon>Poaceae</taxon>
        <taxon>BOP clade</taxon>
        <taxon>Oryzoideae</taxon>
        <taxon>Oryzeae</taxon>
        <taxon>Oryzinae</taxon>
        <taxon>Oryza</taxon>
        <taxon>Oryza sativa</taxon>
    </lineage>
</organism>
<keyword evidence="3" id="KW-1185">Reference proteome</keyword>
<proteinExistence type="predicted"/>
<evidence type="ECO:0000256" key="1">
    <source>
        <dbReference type="SAM" id="MobiDB-lite"/>
    </source>
</evidence>
<evidence type="ECO:0000313" key="2">
    <source>
        <dbReference type="EMBL" id="BAT02342.1"/>
    </source>
</evidence>
<evidence type="ECO:0000313" key="3">
    <source>
        <dbReference type="Proteomes" id="UP000059680"/>
    </source>
</evidence>
<sequence length="73" mass="7565">SPPLLPFLLPSQPSPPPPPLPPPIPALSSPSSLLIRCPARAASSPSSLPACVRRGRARRGCTQAAHGPSSERR</sequence>
<gene>
    <name evidence="2" type="ordered locus">Os07g0581550</name>
    <name evidence="2" type="ORF">OSNPB_070581550</name>
</gene>
<reference evidence="2 3" key="2">
    <citation type="journal article" date="2013" name="Plant Cell Physiol.">
        <title>Rice Annotation Project Database (RAP-DB): an integrative and interactive database for rice genomics.</title>
        <authorList>
            <person name="Sakai H."/>
            <person name="Lee S.S."/>
            <person name="Tanaka T."/>
            <person name="Numa H."/>
            <person name="Kim J."/>
            <person name="Kawahara Y."/>
            <person name="Wakimoto H."/>
            <person name="Yang C.C."/>
            <person name="Iwamoto M."/>
            <person name="Abe T."/>
            <person name="Yamada Y."/>
            <person name="Muto A."/>
            <person name="Inokuchi H."/>
            <person name="Ikemura T."/>
            <person name="Matsumoto T."/>
            <person name="Sasaki T."/>
            <person name="Itoh T."/>
        </authorList>
    </citation>
    <scope>NUCLEOTIDE SEQUENCE [LARGE SCALE GENOMIC DNA]</scope>
    <source>
        <strain evidence="3">cv. Nipponbare</strain>
    </source>
</reference>
<dbReference type="SMR" id="A0A0P0X8D1"/>
<feature type="non-terminal residue" evidence="2">
    <location>
        <position position="73"/>
    </location>
</feature>
<name>A0A0P0X8D1_ORYSJ</name>
<feature type="compositionally biased region" description="Low complexity" evidence="1">
    <location>
        <begin position="41"/>
        <end position="52"/>
    </location>
</feature>
<feature type="non-terminal residue" evidence="2">
    <location>
        <position position="1"/>
    </location>
</feature>